<name>A0A915ZNW9_9GLOM</name>
<dbReference type="EMBL" id="CAGKOT010000044">
    <property type="protein sequence ID" value="CAB5381489.1"/>
    <property type="molecule type" value="Genomic_DNA"/>
</dbReference>
<reference evidence="1" key="1">
    <citation type="submission" date="2020-05" db="EMBL/GenBank/DDBJ databases">
        <authorList>
            <person name="Rincon C."/>
            <person name="Sanders R I."/>
            <person name="Robbins C."/>
            <person name="Chaturvedi A."/>
        </authorList>
    </citation>
    <scope>NUCLEOTIDE SEQUENCE</scope>
    <source>
        <strain evidence="1">CHB12</strain>
    </source>
</reference>
<gene>
    <name evidence="1" type="ORF">CHRIB12_LOCUS17563</name>
</gene>
<evidence type="ECO:0000313" key="2">
    <source>
        <dbReference type="Proteomes" id="UP000684084"/>
    </source>
</evidence>
<organism evidence="1 2">
    <name type="scientific">Rhizophagus irregularis</name>
    <dbReference type="NCBI Taxonomy" id="588596"/>
    <lineage>
        <taxon>Eukaryota</taxon>
        <taxon>Fungi</taxon>
        <taxon>Fungi incertae sedis</taxon>
        <taxon>Mucoromycota</taxon>
        <taxon>Glomeromycotina</taxon>
        <taxon>Glomeromycetes</taxon>
        <taxon>Glomerales</taxon>
        <taxon>Glomeraceae</taxon>
        <taxon>Rhizophagus</taxon>
    </lineage>
</organism>
<proteinExistence type="predicted"/>
<comment type="caution">
    <text evidence="1">The sequence shown here is derived from an EMBL/GenBank/DDBJ whole genome shotgun (WGS) entry which is preliminary data.</text>
</comment>
<accession>A0A915ZNW9</accession>
<dbReference type="Proteomes" id="UP000684084">
    <property type="component" value="Unassembled WGS sequence"/>
</dbReference>
<sequence>MTIILLDNISGQHYWTTFLDNISGQHFGQHFWTTLLDNNKNVYGVEYLPSAYSAFGIWTTIILLDNISGQHFWTTLLDNNKNVYGVEYLPSAYSWMTTIFRDNISGQQ</sequence>
<dbReference type="OrthoDB" id="10311521at2759"/>
<dbReference type="AlphaFoldDB" id="A0A915ZNW9"/>
<evidence type="ECO:0000313" key="1">
    <source>
        <dbReference type="EMBL" id="CAB5381489.1"/>
    </source>
</evidence>
<protein>
    <submittedName>
        <fullName evidence="1">Uncharacterized protein</fullName>
    </submittedName>
</protein>